<dbReference type="PROSITE" id="PS51190">
    <property type="entry name" value="FATC"/>
    <property type="match status" value="1"/>
</dbReference>
<comment type="caution">
    <text evidence="17">The sequence shown here is derived from an EMBL/GenBank/DDBJ whole genome shotgun (WGS) entry which is preliminary data.</text>
</comment>
<dbReference type="InterPro" id="IPR050517">
    <property type="entry name" value="DDR_Repair_Kinase"/>
</dbReference>
<dbReference type="EC" id="2.7.11.1" evidence="3"/>
<dbReference type="SMART" id="SM01343">
    <property type="entry name" value="FATC"/>
    <property type="match status" value="1"/>
</dbReference>
<evidence type="ECO:0000256" key="1">
    <source>
        <dbReference type="ARBA" id="ARBA00004604"/>
    </source>
</evidence>
<evidence type="ECO:0000256" key="7">
    <source>
        <dbReference type="ARBA" id="ARBA00022679"/>
    </source>
</evidence>
<evidence type="ECO:0000256" key="10">
    <source>
        <dbReference type="ARBA" id="ARBA00022777"/>
    </source>
</evidence>
<dbReference type="Pfam" id="PF08163">
    <property type="entry name" value="DNAPKcs_CC3"/>
    <property type="match status" value="1"/>
</dbReference>
<reference evidence="17 18" key="1">
    <citation type="submission" date="2024-03" db="EMBL/GenBank/DDBJ databases">
        <title>The genome assembly and annotation of the cricket Gryllus longicercus Weissman &amp; Gray.</title>
        <authorList>
            <person name="Szrajer S."/>
            <person name="Gray D."/>
            <person name="Ylla G."/>
        </authorList>
    </citation>
    <scope>NUCLEOTIDE SEQUENCE [LARGE SCALE GENOMIC DNA]</scope>
    <source>
        <strain evidence="17">DAG 2021-001</strain>
        <tissue evidence="17">Whole body minus gut</tissue>
    </source>
</reference>
<dbReference type="Gene3D" id="3.30.1010.10">
    <property type="entry name" value="Phosphatidylinositol 3-kinase Catalytic Subunit, Chain A, domain 4"/>
    <property type="match status" value="1"/>
</dbReference>
<dbReference type="GO" id="GO:0000723">
    <property type="term" value="P:telomere maintenance"/>
    <property type="evidence" value="ECO:0007669"/>
    <property type="project" value="TreeGrafter"/>
</dbReference>
<dbReference type="InterPro" id="IPR036940">
    <property type="entry name" value="PI3/4_kinase_cat_sf"/>
</dbReference>
<evidence type="ECO:0000256" key="6">
    <source>
        <dbReference type="ARBA" id="ARBA00022553"/>
    </source>
</evidence>
<dbReference type="SUPFAM" id="SSF56112">
    <property type="entry name" value="Protein kinase-like (PK-like)"/>
    <property type="match status" value="1"/>
</dbReference>
<feature type="domain" description="FATC" evidence="16">
    <location>
        <begin position="3839"/>
        <end position="3871"/>
    </location>
</feature>
<keyword evidence="6" id="KW-0597">Phosphoprotein</keyword>
<dbReference type="GO" id="GO:0006303">
    <property type="term" value="P:double-strand break repair via nonhomologous end joining"/>
    <property type="evidence" value="ECO:0007669"/>
    <property type="project" value="InterPro"/>
</dbReference>
<comment type="subcellular location">
    <subcellularLocation>
        <location evidence="1">Nucleus</location>
        <location evidence="1">Nucleolus</location>
    </subcellularLocation>
</comment>
<dbReference type="GO" id="GO:0005730">
    <property type="term" value="C:nucleolus"/>
    <property type="evidence" value="ECO:0007669"/>
    <property type="project" value="UniProtKB-SubCell"/>
</dbReference>
<dbReference type="InterPro" id="IPR037706">
    <property type="entry name" value="DNA-PK_dom"/>
</dbReference>
<dbReference type="InterPro" id="IPR012582">
    <property type="entry name" value="DNAPKcs_CC3"/>
</dbReference>
<proteinExistence type="inferred from homology"/>
<evidence type="ECO:0000259" key="15">
    <source>
        <dbReference type="PROSITE" id="PS51189"/>
    </source>
</evidence>
<dbReference type="InterPro" id="IPR000403">
    <property type="entry name" value="PI3/4_kinase_cat_dom"/>
</dbReference>
<dbReference type="SMART" id="SM01344">
    <property type="entry name" value="NUC194"/>
    <property type="match status" value="1"/>
</dbReference>
<dbReference type="Pfam" id="PF20500">
    <property type="entry name" value="DNA-PKcs_N"/>
    <property type="match status" value="2"/>
</dbReference>
<evidence type="ECO:0000256" key="12">
    <source>
        <dbReference type="ARBA" id="ARBA00023204"/>
    </source>
</evidence>
<evidence type="ECO:0000256" key="8">
    <source>
        <dbReference type="ARBA" id="ARBA00022741"/>
    </source>
</evidence>
<dbReference type="GO" id="GO:0004677">
    <property type="term" value="F:DNA-dependent protein kinase activity"/>
    <property type="evidence" value="ECO:0007669"/>
    <property type="project" value="InterPro"/>
</dbReference>
<dbReference type="InterPro" id="IPR045581">
    <property type="entry name" value="DNAPKcs_CC5"/>
</dbReference>
<dbReference type="InterPro" id="IPR011009">
    <property type="entry name" value="Kinase-like_dom_sf"/>
</dbReference>
<dbReference type="EMBL" id="JAZDUA010000598">
    <property type="protein sequence ID" value="KAK7790685.1"/>
    <property type="molecule type" value="Genomic_DNA"/>
</dbReference>
<dbReference type="InterPro" id="IPR014009">
    <property type="entry name" value="PIK_FAT"/>
</dbReference>
<dbReference type="InterPro" id="IPR046804">
    <property type="entry name" value="DNA-PKcs_N"/>
</dbReference>
<gene>
    <name evidence="17" type="ORF">R5R35_009591</name>
</gene>
<keyword evidence="11" id="KW-0067">ATP-binding</keyword>
<dbReference type="PANTHER" id="PTHR11139">
    <property type="entry name" value="ATAXIA TELANGIECTASIA MUTATED ATM -RELATED"/>
    <property type="match status" value="1"/>
</dbReference>
<feature type="domain" description="FAT" evidence="15">
    <location>
        <begin position="2695"/>
        <end position="3297"/>
    </location>
</feature>
<evidence type="ECO:0000256" key="9">
    <source>
        <dbReference type="ARBA" id="ARBA00022763"/>
    </source>
</evidence>
<evidence type="ECO:0000256" key="13">
    <source>
        <dbReference type="ARBA" id="ARBA00023242"/>
    </source>
</evidence>
<dbReference type="Pfam" id="PF20502">
    <property type="entry name" value="DNAPKcs_CC1-2"/>
    <property type="match status" value="1"/>
</dbReference>
<keyword evidence="12" id="KW-0234">DNA repair</keyword>
<keyword evidence="8" id="KW-0547">Nucleotide-binding</keyword>
<keyword evidence="18" id="KW-1185">Reference proteome</keyword>
<dbReference type="Pfam" id="PF00454">
    <property type="entry name" value="PI3_PI4_kinase"/>
    <property type="match status" value="1"/>
</dbReference>
<protein>
    <recommendedName>
        <fullName evidence="4">DNA-dependent protein kinase catalytic subunit</fullName>
        <ecNumber evidence="3">2.7.11.1</ecNumber>
    </recommendedName>
</protein>
<name>A0AAN9V6R6_9ORTH</name>
<evidence type="ECO:0000256" key="5">
    <source>
        <dbReference type="ARBA" id="ARBA00022527"/>
    </source>
</evidence>
<dbReference type="SMART" id="SM00146">
    <property type="entry name" value="PI3Kc"/>
    <property type="match status" value="1"/>
</dbReference>
<evidence type="ECO:0000313" key="18">
    <source>
        <dbReference type="Proteomes" id="UP001378592"/>
    </source>
</evidence>
<feature type="domain" description="PI3K/PI4K catalytic" evidence="14">
    <location>
        <begin position="3474"/>
        <end position="3805"/>
    </location>
</feature>
<dbReference type="PROSITE" id="PS51189">
    <property type="entry name" value="FAT"/>
    <property type="match status" value="1"/>
</dbReference>
<evidence type="ECO:0000256" key="3">
    <source>
        <dbReference type="ARBA" id="ARBA00012513"/>
    </source>
</evidence>
<sequence>MAGILESLNCLNTCLSKRENVSIAVGCICNISNYFEEELSYSEINAALSVIFDERNGIVPVIKKAIALKTYKSAVVEALCLFKYLVFYYRAHVSPFVLIVKEMCMVCVSRSDTSIMEKEKAYDCLYEVVSSGSWTQDLNMNKLVEDLFKEIHFQPAPKVLQKLCHLLGAISRFYPENMTTNAGKLLRLYFHELDKQGQRRELSAAVVSGCLDGLAEYMHTFSQPIEDDRECRQKVYTYVKIYSNYQSDRKIVQRAALKVLHLHGILLKQYVFEDYLWWHEKLIVWLHANNPEDKVCGRNSLLTFYEVISLSLQEIDDEKHARNVLKYFIDYFKEKLMSVSQEEKADIIQGLGKFSQSCLKFMSGENLLSLLNLLVQQAQQLCMDVPLDQLTKATQKSLQNLPYYVECIANIAMHSKFSEKEISSLQHMTVVLIHMYGVTPSKFQPPIVHALLSLVYSLSVMQGLLFENFINVVVYQSLIRSCSSSEHEQYVSLWCIMTDSHHSCNIQVPIGIKQEVVIKIYDTLIRTVIQILKKLDLRVSHKTDYLLNSQDTNLGLEAKNIHDFMIFINLVEFCLSWLPKTDNLLFTKWIQPFAENMIIESIKSPLASGFYKLLGICFHLCEKVQHFQELETSNFDKNKSLPQLICKYLQILPTNINNFKGDLQIACIRVFLETPVIFISEILPHAVEVFRVAFKIGRSYLKLASESLVALEKWKSALPPETLHPILEAVVPELEPFLRNRSADIGTDKELEFLQSGRHWRKRYSLRRKKLVEMPDSDLLKLQRHIISFLGPLDFNIALTLLNSQSDTLLSGTQTKKLKLKLPFKNINIFIYLDSLLPHVVDLTVNCSDRQTRLAACELLHAVIMLMLGTSKQTADTDYSEMSEIFEKIFLPVLQLGCDSDDVVFQLFNPLIYQLAHWYSSPFQLRSKNSEIFVNTLLDGIAHPSDSSLRDISARCLREFVEWSIKQHTSHRLEKSSVNIEMIITRICMLCGHPSACKRLGGALAFNSVYRVLREDEGVVDTWFLELLFFMVKNLALLQANAVMGVVSETEQAVDHVFRVFKEKASVFNKFSRKRHKPPEFTGVLLCDAVVWLLIQCQNENKNCRLKCMKMVYTLAPLIENCNSFDSFVNEFIQKESTRKLIEIVEGIPSENSYSSSVSLAIETSELEKSPSNILNWLKLLQSSLDCYIWLYKNSSIVQQLLIDPASNVIHSIELFLRLNTEELSLDNIMKQHKTTHVEHNLYLLEKSTIIQNIFNFMLLTLTNKDDTKGFRLISDKFFNSTMWHFISKCLFSSFALGFEVREEEAVIEMHRCLQNLLLCLQTTLDSSLPWCNLCEVLQESFKNWVSTLEKETKTVLREDECPLDLKAAILGMLAYQQCQLSGVAGESVVHFQNWLLHACFEAVEEVSQNQHTAVVLNPSAQNFGELLLKLACCGGKQISALITLLLDPTELHVKGTGSSVQHGEHFQSNFKQNTLMPLLCFPGITLKTLFGKPVASRRTMTLLLQLSQFALENRKTCGKLSQQLHSSFLEHWHTVEEWASLSNENTTFVLLILKEISLCAEQDAGCMATKPCGTWVLTLLSNVSESNLIPSFQNEILDLVPYLIRSPAYFSDDLKDAFQKFCQIFPEYTCELKVGSLQYDSFVSMFSKLLLIIQNTGSLYLFERILAMAVRDDNHICCKKIQLTLPKFLSRLDSAMQCKAIEVGFNIFIECSLHSPQIRMNSVQYFVVPLIRHSHEDTVVHFFTLHMQQIFDLLSLVPLEAARTIQTEHNLVSRIGCWWMIKMLFSHVTSEVLESKECPITKGMNLEKGLISELSGKAYRTRNESLSDSSMKNSQIKELFRKMQCSAYTVLVVIVCSTKKELKFYTGLLFKEEERKSLWDKIIDCTHIYSFPICWEQIPNQRKLLVSIRQSTRREVQYLPTDTQILVNSTLAEDITRFDFTTSVHQSPPEINSCLEVSLEDDVINKHECMGTLCALLRHMAIKNLYTIPKVGDPQPQIPSWMEQMRKSIMDNSKHYNVRSFLTKLIVNNVNIFKPFASYWLYPVMQIIVDGCLGYDINYMVMDAIAMLVSWHEIAIPSNESEKMLAREILQFLIANARSQRRDVLKCNLEVIRTLVEVWRECITVPHQKLLDLLVMSSKDDTSGCETAIHVASIFLVNGIQPWNDIGKQTFFTYVLSFISPTNKLLCQCAEVLGMCLKHINPNLEENLVEQNEEIFTAVKQKIYNVEKNTDKYLSCLHSIHRHYTLILDDFLKNILYHLPKVHGKFKVMCIEMIRARIEILGDFAFNELENKGLLILLQHGDVDMQLSILVLINKMLPQLTSEKRLLLINLCVNISTVRNSPCRLAIFKILMWAYEQNLLSDDGKGILLKGMVDSDPDIQELIFKFWNEEKHLSPMMPNRFLGLFQNMYSSQTEQHFLSYALHLLLDDLTFSSEYNTNVFEYPLSQCDFKQLQVLVSQRMKHAPLAPLFSQLPGTMLSTQNSVFPTQFKIKASHTTMRFQPTLDMSQSNASTISSSLMFTFGSGTQQSFPERYSSMTDVSNSNEKELSAYLKSRRLLKDVKQVSRMHAFFEARRATRRQTLQEERVRQREANVSLYRTYRLGDFPDVEIPYKSIFKPLQALSKHNSAVACQMLSLLFSGIVANLQDDELNSFSSAISEAFYSVMQKTVGTPMLIGSIFEMILSCNKHIGLPADIVSSVSQETGLLMLGSLVLEKSLINYQHESNTSDVDVELNYWLRLAELYQGMEEWDVVHGVFHEKLNSCAAARSALEAEAEGKWRDAKDHYRDAISSNDPSYIKDFYYEAFYQCLANLSEWKQLYQCVDEEVDGEWDLLWSHLWNKQHLLPQLLTSEIQLIGTEDSSIFLRNLQVWLQDEAKKEHMEVHFTEELAVLYAFEQNFVKAQVFSNKCYVQFLNDWINMNTLGFKQRATALRDIHRLSELQVYLDFVTANNVQKDVKQLESFWKGSLPNGMSSLLDWDRKLAYRTQFIKHIKEKYSSDSHSLEIIEMEMQLSMVDAALVQNNICVAKKYIFSSKEKLITLPLKLNLQWSIMYARYLWLKSVQSTTKPINLNFMIQACNILLDHNPCNAEEWNDDWLLQLQACELMGTMAKGVWEVMKIHPEAIHSLNEENRCHFQKWISTTSAELDTVLNSLHESGLAYLHTAVNIALKGSTQNKSSPSVIADAYFKIAEFYETTKVKIISEIDFLVAILRAMKYGSKDAHYLFPRLLQNTHLEAEWIERFIMESAEVAEWMFLKWIGQILACLDKPIGQALHQIVLRVAEAYPQAVTWPYHISLEKYNTNCIPQIVLDQLNLLLMQNPLIEMFLKAMSCLAQPEIILAHHIDQVLNICKQDIISEEIQTASKHLRDKIVQIKLRDPVQGSCFDVLNSYYPQLDKASTHIIKKEIKGLEILRQIRSQLEQKVREKSARKVPLRKHSPWLSDFQMSPWGDYLELPGQYTGENHPVPHHNVRIAGFLPEVCVINSLRLPIKLTIIGNNGKEYPYLVKFGEDLRQDQRIQQLFNVMNTIFSKDPSCLTRQINIATYQVIPLTSQLGIIQWIDDTKTLKNVLEINLNEEEQNNYKKATDTYIEWLKLGSGRSETNVQAMHRIAYRNYSREETIQAYEKRVALIPGDIFRRAFLQISINQEEFFARRQKFACKYASMCISHWILGVGDRHLGNCLVRERDGSCVGIDFGCAFGCGIQFLPIPELMPFRMTPHIINLMEPFQCTGLLQGTMIHTLRALRNANQTLLATMEVFVHEPSINWVELAKQNKGFKNENIKWLPQEKLSVAKRKLAGVNPLTVEVEELKAGHGSSKYLNDYLKVLNGAKSFNFRARTNATNLTPAEQVECLMDLAVDPNILGRAWVGWDPWI</sequence>
<dbReference type="CDD" id="cd05172">
    <property type="entry name" value="PIKKc_DNA-PK"/>
    <property type="match status" value="1"/>
</dbReference>
<keyword evidence="9" id="KW-0227">DNA damage</keyword>
<dbReference type="InterPro" id="IPR016024">
    <property type="entry name" value="ARM-type_fold"/>
</dbReference>
<evidence type="ECO:0000259" key="14">
    <source>
        <dbReference type="PROSITE" id="PS50290"/>
    </source>
</evidence>
<evidence type="ECO:0000256" key="2">
    <source>
        <dbReference type="ARBA" id="ARBA00011031"/>
    </source>
</evidence>
<organism evidence="17 18">
    <name type="scientific">Gryllus longicercus</name>
    <dbReference type="NCBI Taxonomy" id="2509291"/>
    <lineage>
        <taxon>Eukaryota</taxon>
        <taxon>Metazoa</taxon>
        <taxon>Ecdysozoa</taxon>
        <taxon>Arthropoda</taxon>
        <taxon>Hexapoda</taxon>
        <taxon>Insecta</taxon>
        <taxon>Pterygota</taxon>
        <taxon>Neoptera</taxon>
        <taxon>Polyneoptera</taxon>
        <taxon>Orthoptera</taxon>
        <taxon>Ensifera</taxon>
        <taxon>Gryllidea</taxon>
        <taxon>Grylloidea</taxon>
        <taxon>Gryllidae</taxon>
        <taxon>Gryllinae</taxon>
        <taxon>Gryllus</taxon>
    </lineage>
</organism>
<dbReference type="Pfam" id="PF19704">
    <property type="entry name" value="DNAPKcs_CC5"/>
    <property type="match status" value="1"/>
</dbReference>
<keyword evidence="10" id="KW-0418">Kinase</keyword>
<keyword evidence="5" id="KW-0723">Serine/threonine-protein kinase</keyword>
<comment type="similarity">
    <text evidence="2">Belongs to the PI3/PI4-kinase family.</text>
</comment>
<evidence type="ECO:0000313" key="17">
    <source>
        <dbReference type="EMBL" id="KAK7790685.1"/>
    </source>
</evidence>
<dbReference type="PROSITE" id="PS00915">
    <property type="entry name" value="PI3_4_KINASE_1"/>
    <property type="match status" value="1"/>
</dbReference>
<dbReference type="InterPro" id="IPR018936">
    <property type="entry name" value="PI3/4_kinase_CS"/>
</dbReference>
<keyword evidence="7" id="KW-0808">Transferase</keyword>
<dbReference type="SUPFAM" id="SSF48371">
    <property type="entry name" value="ARM repeat"/>
    <property type="match status" value="2"/>
</dbReference>
<dbReference type="InterPro" id="IPR046803">
    <property type="entry name" value="DNAPKcs_CC1-2"/>
</dbReference>
<dbReference type="PROSITE" id="PS50290">
    <property type="entry name" value="PI3_4_KINASE_3"/>
    <property type="match status" value="1"/>
</dbReference>
<dbReference type="Gene3D" id="1.10.1070.11">
    <property type="entry name" value="Phosphatidylinositol 3-/4-kinase, catalytic domain"/>
    <property type="match status" value="1"/>
</dbReference>
<evidence type="ECO:0000256" key="11">
    <source>
        <dbReference type="ARBA" id="ARBA00022840"/>
    </source>
</evidence>
<dbReference type="PANTHER" id="PTHR11139:SF68">
    <property type="entry name" value="DNA-DEPENDENT PROTEIN KINASE CATALYTIC SUBUNIT"/>
    <property type="match status" value="1"/>
</dbReference>
<dbReference type="Pfam" id="PF02260">
    <property type="entry name" value="FATC"/>
    <property type="match status" value="1"/>
</dbReference>
<keyword evidence="13" id="KW-0539">Nucleus</keyword>
<dbReference type="GO" id="GO:0005524">
    <property type="term" value="F:ATP binding"/>
    <property type="evidence" value="ECO:0007669"/>
    <property type="project" value="UniProtKB-KW"/>
</dbReference>
<dbReference type="InterPro" id="IPR003151">
    <property type="entry name" value="PIK-rel_kinase_FAT"/>
</dbReference>
<dbReference type="Proteomes" id="UP001378592">
    <property type="component" value="Unassembled WGS sequence"/>
</dbReference>
<accession>A0AAN9V6R6</accession>
<evidence type="ECO:0000259" key="16">
    <source>
        <dbReference type="PROSITE" id="PS51190"/>
    </source>
</evidence>
<dbReference type="InterPro" id="IPR003152">
    <property type="entry name" value="FATC_dom"/>
</dbReference>
<evidence type="ECO:0000256" key="4">
    <source>
        <dbReference type="ARBA" id="ARBA00018077"/>
    </source>
</evidence>
<dbReference type="Pfam" id="PF02259">
    <property type="entry name" value="FAT"/>
    <property type="match status" value="1"/>
</dbReference>